<gene>
    <name evidence="2" type="ORF">EPA93_32765</name>
</gene>
<name>A0A4V0YZQ0_KTERU</name>
<dbReference type="Proteomes" id="UP000290365">
    <property type="component" value="Chromosome"/>
</dbReference>
<dbReference type="Pfam" id="PF05685">
    <property type="entry name" value="Uma2"/>
    <property type="match status" value="1"/>
</dbReference>
<dbReference type="AlphaFoldDB" id="A0A4V0YZQ0"/>
<reference evidence="2 3" key="1">
    <citation type="submission" date="2019-01" db="EMBL/GenBank/DDBJ databases">
        <title>Ktedonosporobacter rubrisoli SCAWS-G2.</title>
        <authorList>
            <person name="Huang Y."/>
            <person name="Yan B."/>
        </authorList>
    </citation>
    <scope>NUCLEOTIDE SEQUENCE [LARGE SCALE GENOMIC DNA]</scope>
    <source>
        <strain evidence="2 3">SCAWS-G2</strain>
    </source>
</reference>
<evidence type="ECO:0000313" key="2">
    <source>
        <dbReference type="EMBL" id="QBD80491.1"/>
    </source>
</evidence>
<dbReference type="CDD" id="cd06260">
    <property type="entry name" value="DUF820-like"/>
    <property type="match status" value="1"/>
</dbReference>
<dbReference type="InterPro" id="IPR012296">
    <property type="entry name" value="Nuclease_put_TT1808"/>
</dbReference>
<evidence type="ECO:0000313" key="3">
    <source>
        <dbReference type="Proteomes" id="UP000290365"/>
    </source>
</evidence>
<dbReference type="PANTHER" id="PTHR36558">
    <property type="entry name" value="GLR1098 PROTEIN"/>
    <property type="match status" value="1"/>
</dbReference>
<dbReference type="InterPro" id="IPR008538">
    <property type="entry name" value="Uma2"/>
</dbReference>
<protein>
    <submittedName>
        <fullName evidence="2">Uma2 family endonuclease</fullName>
    </submittedName>
</protein>
<dbReference type="OrthoDB" id="151907at2"/>
<sequence>MYEQEYTSYTLEEYWNIAKLDPTHKYEYVDGRIRFMTGGSIAHGEIGANIVSLLYIGLRESECHVYNSDVAVQLAEQRCYYPDASVSCDPYDWTRSKALEAPSVVVEVLSPATERVDRGEKLEAYKRYPTIQEILLVDSRRYYVEHYHRLGVNKWELSTYESWDDVLELSSIEVRLALREIYGKAYLELEEDQPQR</sequence>
<keyword evidence="2" id="KW-0255">Endonuclease</keyword>
<dbReference type="EMBL" id="CP035758">
    <property type="protein sequence ID" value="QBD80491.1"/>
    <property type="molecule type" value="Genomic_DNA"/>
</dbReference>
<dbReference type="GO" id="GO:0004519">
    <property type="term" value="F:endonuclease activity"/>
    <property type="evidence" value="ECO:0007669"/>
    <property type="project" value="UniProtKB-KW"/>
</dbReference>
<dbReference type="InterPro" id="IPR011335">
    <property type="entry name" value="Restrct_endonuc-II-like"/>
</dbReference>
<accession>A0A4V0YZQ0</accession>
<dbReference type="KEGG" id="kbs:EPA93_32765"/>
<dbReference type="SUPFAM" id="SSF52980">
    <property type="entry name" value="Restriction endonuclease-like"/>
    <property type="match status" value="1"/>
</dbReference>
<dbReference type="RefSeq" id="WP_129891555.1">
    <property type="nucleotide sequence ID" value="NZ_CP035758.1"/>
</dbReference>
<keyword evidence="2" id="KW-0540">Nuclease</keyword>
<dbReference type="PANTHER" id="PTHR36558:SF1">
    <property type="entry name" value="RESTRICTION ENDONUCLEASE DOMAIN-CONTAINING PROTEIN-RELATED"/>
    <property type="match status" value="1"/>
</dbReference>
<keyword evidence="2" id="KW-0378">Hydrolase</keyword>
<keyword evidence="3" id="KW-1185">Reference proteome</keyword>
<dbReference type="Gene3D" id="3.90.1570.10">
    <property type="entry name" value="tt1808, chain A"/>
    <property type="match status" value="1"/>
</dbReference>
<feature type="domain" description="Putative restriction endonuclease" evidence="1">
    <location>
        <begin position="12"/>
        <end position="172"/>
    </location>
</feature>
<evidence type="ECO:0000259" key="1">
    <source>
        <dbReference type="Pfam" id="PF05685"/>
    </source>
</evidence>
<proteinExistence type="predicted"/>
<organism evidence="2 3">
    <name type="scientific">Ktedonosporobacter rubrisoli</name>
    <dbReference type="NCBI Taxonomy" id="2509675"/>
    <lineage>
        <taxon>Bacteria</taxon>
        <taxon>Bacillati</taxon>
        <taxon>Chloroflexota</taxon>
        <taxon>Ktedonobacteria</taxon>
        <taxon>Ktedonobacterales</taxon>
        <taxon>Ktedonosporobacteraceae</taxon>
        <taxon>Ktedonosporobacter</taxon>
    </lineage>
</organism>